<protein>
    <recommendedName>
        <fullName evidence="11">Zinc metalloprotease</fullName>
        <ecNumber evidence="11">3.4.24.-</ecNumber>
    </recommendedName>
</protein>
<comment type="similarity">
    <text evidence="3 11">Belongs to the peptidase M50B family.</text>
</comment>
<dbReference type="InterPro" id="IPR004387">
    <property type="entry name" value="Pept_M50_Zn"/>
</dbReference>
<keyword evidence="8 11" id="KW-1133">Transmembrane helix</keyword>
<dbReference type="Proteomes" id="UP000003244">
    <property type="component" value="Unassembled WGS sequence"/>
</dbReference>
<keyword evidence="10 11" id="KW-0472">Membrane</keyword>
<evidence type="ECO:0000256" key="10">
    <source>
        <dbReference type="ARBA" id="ARBA00023136"/>
    </source>
</evidence>
<dbReference type="GeneID" id="84799925"/>
<evidence type="ECO:0000256" key="4">
    <source>
        <dbReference type="ARBA" id="ARBA00022670"/>
    </source>
</evidence>
<evidence type="ECO:0000256" key="1">
    <source>
        <dbReference type="ARBA" id="ARBA00001947"/>
    </source>
</evidence>
<dbReference type="GO" id="GO:0006508">
    <property type="term" value="P:proteolysis"/>
    <property type="evidence" value="ECO:0007669"/>
    <property type="project" value="UniProtKB-KW"/>
</dbReference>
<keyword evidence="9 11" id="KW-0482">Metalloprotease</keyword>
<feature type="transmembrane region" description="Helical" evidence="11">
    <location>
        <begin position="88"/>
        <end position="113"/>
    </location>
</feature>
<reference evidence="13 14" key="1">
    <citation type="submission" date="2010-08" db="EMBL/GenBank/DDBJ databases">
        <authorList>
            <person name="Harkins D.M."/>
            <person name="Madupu R."/>
            <person name="Durkin A.S."/>
            <person name="Torralba M."/>
            <person name="Methe B."/>
            <person name="Sutton G.G."/>
            <person name="Nelson K.E."/>
        </authorList>
    </citation>
    <scope>NUCLEOTIDE SEQUENCE [LARGE SCALE GENOMIC DNA]</scope>
    <source>
        <strain evidence="13 14">DSM 17678</strain>
    </source>
</reference>
<dbReference type="SUPFAM" id="SSF50156">
    <property type="entry name" value="PDZ domain-like"/>
    <property type="match status" value="1"/>
</dbReference>
<evidence type="ECO:0000256" key="7">
    <source>
        <dbReference type="ARBA" id="ARBA00022833"/>
    </source>
</evidence>
<feature type="domain" description="PDZ" evidence="12">
    <location>
        <begin position="107"/>
        <end position="174"/>
    </location>
</feature>
<dbReference type="Gene3D" id="2.30.42.10">
    <property type="match status" value="1"/>
</dbReference>
<keyword evidence="6 11" id="KW-0378">Hydrolase</keyword>
<evidence type="ECO:0000259" key="12">
    <source>
        <dbReference type="SMART" id="SM00228"/>
    </source>
</evidence>
<dbReference type="PANTHER" id="PTHR42837:SF2">
    <property type="entry name" value="MEMBRANE METALLOPROTEASE ARASP2, CHLOROPLASTIC-RELATED"/>
    <property type="match status" value="1"/>
</dbReference>
<organism evidence="13 14">
    <name type="scientific">Peptostreptococcus stomatis DSM 17678</name>
    <dbReference type="NCBI Taxonomy" id="596315"/>
    <lineage>
        <taxon>Bacteria</taxon>
        <taxon>Bacillati</taxon>
        <taxon>Bacillota</taxon>
        <taxon>Clostridia</taxon>
        <taxon>Peptostreptococcales</taxon>
        <taxon>Peptostreptococcaceae</taxon>
        <taxon>Peptostreptococcus</taxon>
    </lineage>
</organism>
<evidence type="ECO:0000256" key="5">
    <source>
        <dbReference type="ARBA" id="ARBA00022692"/>
    </source>
</evidence>
<dbReference type="AlphaFoldDB" id="E0E182"/>
<dbReference type="SMART" id="SM00228">
    <property type="entry name" value="PDZ"/>
    <property type="match status" value="1"/>
</dbReference>
<dbReference type="OrthoDB" id="9782003at2"/>
<keyword evidence="11" id="KW-0479">Metal-binding</keyword>
<comment type="subcellular location">
    <subcellularLocation>
        <location evidence="2">Membrane</location>
        <topology evidence="2">Multi-pass membrane protein</topology>
    </subcellularLocation>
</comment>
<dbReference type="InterPro" id="IPR001478">
    <property type="entry name" value="PDZ"/>
</dbReference>
<keyword evidence="14" id="KW-1185">Reference proteome</keyword>
<gene>
    <name evidence="13" type="primary">rseP</name>
    <name evidence="13" type="ORF">HMPREF0634_0434</name>
</gene>
<proteinExistence type="inferred from homology"/>
<dbReference type="Pfam" id="PF17820">
    <property type="entry name" value="PDZ_6"/>
    <property type="match status" value="1"/>
</dbReference>
<dbReference type="GO" id="GO:0016020">
    <property type="term" value="C:membrane"/>
    <property type="evidence" value="ECO:0007669"/>
    <property type="project" value="UniProtKB-SubCell"/>
</dbReference>
<dbReference type="InterPro" id="IPR041489">
    <property type="entry name" value="PDZ_6"/>
</dbReference>
<sequence length="336" mass="36883">MNIIVAILVFGLIIFVHELGHFLLAKRAGVTIHEFSIGMGPQIFSKESQGIKYSLRMIPIGGYVAMEGEDEDSDDPNSFGKKSLKDRFLTIFAGPFVNIVFCIILLVPVFFFIGAPTTKFSQVISKSPAALAGLQKNDVILSINGEKTKEFNDISKLVNKYGKEELTIKYKRKNHVDTVKLKAQNQGGRYIVGIQPAYERNQPIKAVKQAFVVTYDTSKTMLSFLWKLVSGQLSGKAADAISGPVGVVKMVSNAATTGLINVLYLTAIISLNIGLMNLLPIPALDGWRILMLLIEALRGGKKFPAKIEGYINAVGLILILGLMLFVTYKDIIRLLS</sequence>
<dbReference type="InterPro" id="IPR036034">
    <property type="entry name" value="PDZ_sf"/>
</dbReference>
<keyword evidence="4 13" id="KW-0645">Protease</keyword>
<dbReference type="EC" id="3.4.24.-" evidence="11"/>
<feature type="transmembrane region" description="Helical" evidence="11">
    <location>
        <begin position="309"/>
        <end position="328"/>
    </location>
</feature>
<feature type="transmembrane region" description="Helical" evidence="11">
    <location>
        <begin position="259"/>
        <end position="281"/>
    </location>
</feature>
<dbReference type="PANTHER" id="PTHR42837">
    <property type="entry name" value="REGULATOR OF SIGMA-E PROTEASE RSEP"/>
    <property type="match status" value="1"/>
</dbReference>
<evidence type="ECO:0000256" key="3">
    <source>
        <dbReference type="ARBA" id="ARBA00007931"/>
    </source>
</evidence>
<dbReference type="STRING" id="596315.HMPREF0634_0434"/>
<evidence type="ECO:0000313" key="14">
    <source>
        <dbReference type="Proteomes" id="UP000003244"/>
    </source>
</evidence>
<dbReference type="GO" id="GO:0046872">
    <property type="term" value="F:metal ion binding"/>
    <property type="evidence" value="ECO:0007669"/>
    <property type="project" value="UniProtKB-KW"/>
</dbReference>
<dbReference type="CDD" id="cd23081">
    <property type="entry name" value="cpPDZ_EcRseP-like"/>
    <property type="match status" value="1"/>
</dbReference>
<comment type="cofactor">
    <cofactor evidence="1 11">
        <name>Zn(2+)</name>
        <dbReference type="ChEBI" id="CHEBI:29105"/>
    </cofactor>
</comment>
<dbReference type="GO" id="GO:0004222">
    <property type="term" value="F:metalloendopeptidase activity"/>
    <property type="evidence" value="ECO:0007669"/>
    <property type="project" value="InterPro"/>
</dbReference>
<dbReference type="RefSeq" id="WP_007788054.1">
    <property type="nucleotide sequence ID" value="NZ_ADGQ01000004.1"/>
</dbReference>
<evidence type="ECO:0000256" key="8">
    <source>
        <dbReference type="ARBA" id="ARBA00022989"/>
    </source>
</evidence>
<dbReference type="InterPro" id="IPR008915">
    <property type="entry name" value="Peptidase_M50"/>
</dbReference>
<dbReference type="eggNOG" id="COG0750">
    <property type="taxonomic scope" value="Bacteria"/>
</dbReference>
<dbReference type="Pfam" id="PF02163">
    <property type="entry name" value="Peptidase_M50"/>
    <property type="match status" value="1"/>
</dbReference>
<evidence type="ECO:0000256" key="11">
    <source>
        <dbReference type="RuleBase" id="RU362031"/>
    </source>
</evidence>
<keyword evidence="5 11" id="KW-0812">Transmembrane</keyword>
<evidence type="ECO:0000313" key="13">
    <source>
        <dbReference type="EMBL" id="EFM65337.1"/>
    </source>
</evidence>
<dbReference type="EMBL" id="ADGQ01000004">
    <property type="protein sequence ID" value="EFM65337.1"/>
    <property type="molecule type" value="Genomic_DNA"/>
</dbReference>
<accession>E0E182</accession>
<comment type="caution">
    <text evidence="13">The sequence shown here is derived from an EMBL/GenBank/DDBJ whole genome shotgun (WGS) entry which is preliminary data.</text>
</comment>
<evidence type="ECO:0000256" key="9">
    <source>
        <dbReference type="ARBA" id="ARBA00023049"/>
    </source>
</evidence>
<keyword evidence="7 11" id="KW-0862">Zinc</keyword>
<dbReference type="NCBIfam" id="TIGR00054">
    <property type="entry name" value="RIP metalloprotease RseP"/>
    <property type="match status" value="1"/>
</dbReference>
<name>E0E182_9FIRM</name>
<dbReference type="CDD" id="cd06163">
    <property type="entry name" value="S2P-M50_PDZ_RseP-like"/>
    <property type="match status" value="1"/>
</dbReference>
<evidence type="ECO:0000256" key="2">
    <source>
        <dbReference type="ARBA" id="ARBA00004141"/>
    </source>
</evidence>
<evidence type="ECO:0000256" key="6">
    <source>
        <dbReference type="ARBA" id="ARBA00022801"/>
    </source>
</evidence>